<dbReference type="EMBL" id="FORA01000001">
    <property type="protein sequence ID" value="SFI60519.1"/>
    <property type="molecule type" value="Genomic_DNA"/>
</dbReference>
<feature type="transmembrane region" description="Helical" evidence="1">
    <location>
        <begin position="86"/>
        <end position="114"/>
    </location>
</feature>
<organism evidence="2 3">
    <name type="scientific">Jannaschia pohangensis</name>
    <dbReference type="NCBI Taxonomy" id="390807"/>
    <lineage>
        <taxon>Bacteria</taxon>
        <taxon>Pseudomonadati</taxon>
        <taxon>Pseudomonadota</taxon>
        <taxon>Alphaproteobacteria</taxon>
        <taxon>Rhodobacterales</taxon>
        <taxon>Roseobacteraceae</taxon>
        <taxon>Jannaschia</taxon>
    </lineage>
</organism>
<gene>
    <name evidence="2" type="ORF">SAMN04488095_1345</name>
</gene>
<protein>
    <submittedName>
        <fullName evidence="2">Uncharacterized protein</fullName>
    </submittedName>
</protein>
<name>A0A1I3JJR4_9RHOB</name>
<evidence type="ECO:0000313" key="3">
    <source>
        <dbReference type="Proteomes" id="UP000199110"/>
    </source>
</evidence>
<feature type="transmembrane region" description="Helical" evidence="1">
    <location>
        <begin position="200"/>
        <end position="225"/>
    </location>
</feature>
<dbReference type="OrthoDB" id="7704812at2"/>
<keyword evidence="3" id="KW-1185">Reference proteome</keyword>
<feature type="transmembrane region" description="Helical" evidence="1">
    <location>
        <begin position="51"/>
        <end position="74"/>
    </location>
</feature>
<feature type="transmembrane region" description="Helical" evidence="1">
    <location>
        <begin position="20"/>
        <end position="45"/>
    </location>
</feature>
<accession>A0A1I3JJR4</accession>
<reference evidence="2 3" key="1">
    <citation type="submission" date="2016-10" db="EMBL/GenBank/DDBJ databases">
        <authorList>
            <person name="de Groot N.N."/>
        </authorList>
    </citation>
    <scope>NUCLEOTIDE SEQUENCE [LARGE SCALE GENOMIC DNA]</scope>
    <source>
        <strain evidence="2 3">DSM 19073</strain>
    </source>
</reference>
<dbReference type="AlphaFoldDB" id="A0A1I3JJR4"/>
<keyword evidence="1" id="KW-0472">Membrane</keyword>
<evidence type="ECO:0000256" key="1">
    <source>
        <dbReference type="SAM" id="Phobius"/>
    </source>
</evidence>
<feature type="transmembrane region" description="Helical" evidence="1">
    <location>
        <begin position="245"/>
        <end position="267"/>
    </location>
</feature>
<proteinExistence type="predicted"/>
<keyword evidence="1" id="KW-1133">Transmembrane helix</keyword>
<feature type="transmembrane region" description="Helical" evidence="1">
    <location>
        <begin position="134"/>
        <end position="167"/>
    </location>
</feature>
<sequence>MKAGFEIFIAALRSLVERPVPAIGLLVLFWAVDFALTQMLLLPAIEDAPLSIAPFVASIVLVGLVASTWHRIVLLPEGPPISTWRALHYAVAWFVLGIVITIALIPAFLLLAGFGFLMRHGLVLATDGPPWGDILAAGAFLHLNFFQITVFFSVALVVIGLPFTWLLCRIGLGLPNLAIGRGDLSFRGSWARTAPLARPIAWLAVIVGLTQVLLLLAPFLFMPSLEDTEAFYAATDDLEALPPGYLFSDVIGTVGYGLVVMLGAAILTELYRRTEPTP</sequence>
<dbReference type="Proteomes" id="UP000199110">
    <property type="component" value="Unassembled WGS sequence"/>
</dbReference>
<evidence type="ECO:0000313" key="2">
    <source>
        <dbReference type="EMBL" id="SFI60519.1"/>
    </source>
</evidence>
<dbReference type="RefSeq" id="WP_092778248.1">
    <property type="nucleotide sequence ID" value="NZ_FORA01000001.1"/>
</dbReference>
<keyword evidence="1" id="KW-0812">Transmembrane</keyword>